<name>A0ABR7XNN6_9SPHI</name>
<dbReference type="InterPro" id="IPR041561">
    <property type="entry name" value="PglD_N"/>
</dbReference>
<sequence>MVIIGAGGFAKEVLHIVSQIEQDEHIVFFDNTITSPEYVLDKYPVLRSDNDLKAYFRSNGNSFVLGLGNPSLRGKLYHKIISLGGDLCTAVDRSALIGDFCSIGIGATILAHACVSNTSKIGLAPLIYYHAVITHDCVLGDFVELSPGATILGHACVGDYTHIGANATVLPKVKVGKNCIIGAGAVVTKHVPDNTIVAGTPARILRKNDGL</sequence>
<keyword evidence="4" id="KW-1185">Reference proteome</keyword>
<dbReference type="InterPro" id="IPR011004">
    <property type="entry name" value="Trimer_LpxA-like_sf"/>
</dbReference>
<proteinExistence type="inferred from homology"/>
<evidence type="ECO:0000256" key="1">
    <source>
        <dbReference type="ARBA" id="ARBA00007274"/>
    </source>
</evidence>
<evidence type="ECO:0000313" key="3">
    <source>
        <dbReference type="EMBL" id="MBD1420791.1"/>
    </source>
</evidence>
<evidence type="ECO:0000313" key="4">
    <source>
        <dbReference type="Proteomes" id="UP000651112"/>
    </source>
</evidence>
<dbReference type="CDD" id="cd03360">
    <property type="entry name" value="LbH_AT_putative"/>
    <property type="match status" value="1"/>
</dbReference>
<gene>
    <name evidence="3" type="ORF">H8B21_04310</name>
</gene>
<comment type="similarity">
    <text evidence="1">Belongs to the transferase hexapeptide repeat family.</text>
</comment>
<dbReference type="Gene3D" id="2.160.10.10">
    <property type="entry name" value="Hexapeptide repeat proteins"/>
    <property type="match status" value="1"/>
</dbReference>
<dbReference type="Proteomes" id="UP000651112">
    <property type="component" value="Unassembled WGS sequence"/>
</dbReference>
<dbReference type="Pfam" id="PF17836">
    <property type="entry name" value="PglD_N"/>
    <property type="match status" value="1"/>
</dbReference>
<dbReference type="Gene3D" id="3.40.50.20">
    <property type="match status" value="1"/>
</dbReference>
<evidence type="ECO:0000259" key="2">
    <source>
        <dbReference type="Pfam" id="PF17836"/>
    </source>
</evidence>
<protein>
    <submittedName>
        <fullName evidence="3">Acetyltransferase</fullName>
    </submittedName>
</protein>
<dbReference type="RefSeq" id="WP_190312531.1">
    <property type="nucleotide sequence ID" value="NZ_JACNYL010000001.1"/>
</dbReference>
<dbReference type="PANTHER" id="PTHR43300:SF10">
    <property type="entry name" value="2,3,4,5-TETRAHYDROPYRIDINE-2,6-DICARBOXYLATE N-ACETYLTRANSFERASE"/>
    <property type="match status" value="1"/>
</dbReference>
<dbReference type="Pfam" id="PF00132">
    <property type="entry name" value="Hexapep"/>
    <property type="match status" value="1"/>
</dbReference>
<feature type="domain" description="PglD N-terminal" evidence="2">
    <location>
        <begin position="2"/>
        <end position="80"/>
    </location>
</feature>
<dbReference type="InterPro" id="IPR020019">
    <property type="entry name" value="AcTrfase_PglD-like"/>
</dbReference>
<dbReference type="InterPro" id="IPR050179">
    <property type="entry name" value="Trans_hexapeptide_repeat"/>
</dbReference>
<dbReference type="PANTHER" id="PTHR43300">
    <property type="entry name" value="ACETYLTRANSFERASE"/>
    <property type="match status" value="1"/>
</dbReference>
<organism evidence="3 4">
    <name type="scientific">Sphingobacterium chuzhouense</name>
    <dbReference type="NCBI Taxonomy" id="1742264"/>
    <lineage>
        <taxon>Bacteria</taxon>
        <taxon>Pseudomonadati</taxon>
        <taxon>Bacteroidota</taxon>
        <taxon>Sphingobacteriia</taxon>
        <taxon>Sphingobacteriales</taxon>
        <taxon>Sphingobacteriaceae</taxon>
        <taxon>Sphingobacterium</taxon>
    </lineage>
</organism>
<dbReference type="SUPFAM" id="SSF51161">
    <property type="entry name" value="Trimeric LpxA-like enzymes"/>
    <property type="match status" value="1"/>
</dbReference>
<dbReference type="InterPro" id="IPR001451">
    <property type="entry name" value="Hexapep"/>
</dbReference>
<dbReference type="NCBIfam" id="TIGR03570">
    <property type="entry name" value="NeuD_NnaD"/>
    <property type="match status" value="1"/>
</dbReference>
<dbReference type="EMBL" id="JACNYL010000001">
    <property type="protein sequence ID" value="MBD1420791.1"/>
    <property type="molecule type" value="Genomic_DNA"/>
</dbReference>
<reference evidence="3 4" key="1">
    <citation type="submission" date="2020-08" db="EMBL/GenBank/DDBJ databases">
        <title>Sphingobacterium sp. DN00404 isolated from aquaculture water.</title>
        <authorList>
            <person name="Zhang M."/>
        </authorList>
    </citation>
    <scope>NUCLEOTIDE SEQUENCE [LARGE SCALE GENOMIC DNA]</scope>
    <source>
        <strain evidence="3 4">KCTC 42746</strain>
    </source>
</reference>
<comment type="caution">
    <text evidence="3">The sequence shown here is derived from an EMBL/GenBank/DDBJ whole genome shotgun (WGS) entry which is preliminary data.</text>
</comment>
<accession>A0ABR7XNN6</accession>